<reference evidence="4" key="1">
    <citation type="submission" date="2014-07" db="EMBL/GenBank/DDBJ databases">
        <title>Identification of a novel salt tolerance gene in wild soybean by whole-genome sequencing.</title>
        <authorList>
            <person name="Lam H.-M."/>
            <person name="Qi X."/>
            <person name="Li M.-W."/>
            <person name="Liu X."/>
            <person name="Xie M."/>
            <person name="Ni M."/>
            <person name="Xu X."/>
        </authorList>
    </citation>
    <scope>NUCLEOTIDE SEQUENCE [LARGE SCALE GENOMIC DNA]</scope>
    <source>
        <tissue evidence="4">Root</tissue>
    </source>
</reference>
<keyword evidence="6" id="KW-1185">Reference proteome</keyword>
<dbReference type="Proteomes" id="UP000053555">
    <property type="component" value="Unassembled WGS sequence"/>
</dbReference>
<evidence type="ECO:0000313" key="4">
    <source>
        <dbReference type="EMBL" id="KHN26191.1"/>
    </source>
</evidence>
<feature type="repeat" description="PPR" evidence="3">
    <location>
        <begin position="230"/>
        <end position="262"/>
    </location>
</feature>
<accession>A0A0B2QX10</accession>
<gene>
    <name evidence="5" type="ORF">D0Y65_053618</name>
    <name evidence="4" type="ORF">glysoja_035484</name>
</gene>
<organism evidence="4">
    <name type="scientific">Glycine soja</name>
    <name type="common">Wild soybean</name>
    <dbReference type="NCBI Taxonomy" id="3848"/>
    <lineage>
        <taxon>Eukaryota</taxon>
        <taxon>Viridiplantae</taxon>
        <taxon>Streptophyta</taxon>
        <taxon>Embryophyta</taxon>
        <taxon>Tracheophyta</taxon>
        <taxon>Spermatophyta</taxon>
        <taxon>Magnoliopsida</taxon>
        <taxon>eudicotyledons</taxon>
        <taxon>Gunneridae</taxon>
        <taxon>Pentapetalae</taxon>
        <taxon>rosids</taxon>
        <taxon>fabids</taxon>
        <taxon>Fabales</taxon>
        <taxon>Fabaceae</taxon>
        <taxon>Papilionoideae</taxon>
        <taxon>50 kb inversion clade</taxon>
        <taxon>NPAAA clade</taxon>
        <taxon>indigoferoid/millettioid clade</taxon>
        <taxon>Phaseoleae</taxon>
        <taxon>Glycine</taxon>
        <taxon>Glycine subgen. Soja</taxon>
    </lineage>
</organism>
<dbReference type="AlphaFoldDB" id="A0A0B2QX10"/>
<dbReference type="PROSITE" id="PS51375">
    <property type="entry name" value="PPR"/>
    <property type="match status" value="1"/>
</dbReference>
<dbReference type="Pfam" id="PF01535">
    <property type="entry name" value="PPR"/>
    <property type="match status" value="1"/>
</dbReference>
<dbReference type="InterPro" id="IPR011990">
    <property type="entry name" value="TPR-like_helical_dom_sf"/>
</dbReference>
<dbReference type="Gene3D" id="1.25.40.10">
    <property type="entry name" value="Tetratricopeptide repeat domain"/>
    <property type="match status" value="2"/>
</dbReference>
<evidence type="ECO:0000313" key="6">
    <source>
        <dbReference type="Proteomes" id="UP000289340"/>
    </source>
</evidence>
<dbReference type="Proteomes" id="UP000289340">
    <property type="component" value="Chromosome 20"/>
</dbReference>
<keyword evidence="2" id="KW-0677">Repeat</keyword>
<dbReference type="PANTHER" id="PTHR47447:SF17">
    <property type="entry name" value="OS12G0638900 PROTEIN"/>
    <property type="match status" value="1"/>
</dbReference>
<evidence type="ECO:0000256" key="2">
    <source>
        <dbReference type="ARBA" id="ARBA00022737"/>
    </source>
</evidence>
<evidence type="ECO:0000313" key="5">
    <source>
        <dbReference type="EMBL" id="RZB43085.1"/>
    </source>
</evidence>
<reference evidence="5 6" key="2">
    <citation type="submission" date="2018-09" db="EMBL/GenBank/DDBJ databases">
        <title>A high-quality reference genome of wild soybean provides a powerful tool to mine soybean genomes.</title>
        <authorList>
            <person name="Xie M."/>
            <person name="Chung C.Y.L."/>
            <person name="Li M.-W."/>
            <person name="Wong F.-L."/>
            <person name="Chan T.-F."/>
            <person name="Lam H.-M."/>
        </authorList>
    </citation>
    <scope>NUCLEOTIDE SEQUENCE [LARGE SCALE GENOMIC DNA]</scope>
    <source>
        <strain evidence="6">cv. W05</strain>
        <tissue evidence="5">Hypocotyl of etiolated seedlings</tissue>
    </source>
</reference>
<evidence type="ECO:0000256" key="1">
    <source>
        <dbReference type="ARBA" id="ARBA00007626"/>
    </source>
</evidence>
<name>A0A0B2QX10_GLYSO</name>
<proteinExistence type="inferred from homology"/>
<dbReference type="SMR" id="A0A0B2QX10"/>
<dbReference type="EMBL" id="QZWG01000020">
    <property type="protein sequence ID" value="RZB43085.1"/>
    <property type="molecule type" value="Genomic_DNA"/>
</dbReference>
<dbReference type="InterPro" id="IPR002885">
    <property type="entry name" value="PPR_rpt"/>
</dbReference>
<dbReference type="NCBIfam" id="TIGR00756">
    <property type="entry name" value="PPR"/>
    <property type="match status" value="1"/>
</dbReference>
<dbReference type="EMBL" id="KN654063">
    <property type="protein sequence ID" value="KHN26191.1"/>
    <property type="molecule type" value="Genomic_DNA"/>
</dbReference>
<comment type="similarity">
    <text evidence="1">Belongs to the PPR family. P subfamily.</text>
</comment>
<dbReference type="PANTHER" id="PTHR47447">
    <property type="entry name" value="OS03G0856100 PROTEIN"/>
    <property type="match status" value="1"/>
</dbReference>
<protein>
    <submittedName>
        <fullName evidence="4 5">Pentatricopeptide repeat-containing protein</fullName>
    </submittedName>
</protein>
<evidence type="ECO:0000256" key="3">
    <source>
        <dbReference type="PROSITE-ProRule" id="PRU00708"/>
    </source>
</evidence>
<sequence>MAIKLPSSAHPTRFLRWVYLSSSCIADISETPGILKPKDSSEFDQNLNFLKNKLAPDNLIRVLDRTSDLNSAVRIFKWASRQKSFHHTSNTYFRIILKLGMAGKVLEMRDFCEYMVKDRCPGAEEALVALVHTFVGHRRIKEAIVVLVNMNLGGYRPPIEVFNVLLGALVGGESRDFQSALFVYKEMVKACVLPTVDILNYLLEVLFATNRNELALHQFRRMNNKGCDSNSKTFEILVKGLIESGRVDEAATVLEQMLKHKC</sequence>